<dbReference type="Proteomes" id="UP001164250">
    <property type="component" value="Chromosome 9"/>
</dbReference>
<protein>
    <submittedName>
        <fullName evidence="1">Uncharacterized protein</fullName>
    </submittedName>
</protein>
<dbReference type="EMBL" id="CM047905">
    <property type="protein sequence ID" value="KAJ0088333.1"/>
    <property type="molecule type" value="Genomic_DNA"/>
</dbReference>
<comment type="caution">
    <text evidence="1">The sequence shown here is derived from an EMBL/GenBank/DDBJ whole genome shotgun (WGS) entry which is preliminary data.</text>
</comment>
<keyword evidence="2" id="KW-1185">Reference proteome</keyword>
<organism evidence="1 2">
    <name type="scientific">Pistacia atlantica</name>
    <dbReference type="NCBI Taxonomy" id="434234"/>
    <lineage>
        <taxon>Eukaryota</taxon>
        <taxon>Viridiplantae</taxon>
        <taxon>Streptophyta</taxon>
        <taxon>Embryophyta</taxon>
        <taxon>Tracheophyta</taxon>
        <taxon>Spermatophyta</taxon>
        <taxon>Magnoliopsida</taxon>
        <taxon>eudicotyledons</taxon>
        <taxon>Gunneridae</taxon>
        <taxon>Pentapetalae</taxon>
        <taxon>rosids</taxon>
        <taxon>malvids</taxon>
        <taxon>Sapindales</taxon>
        <taxon>Anacardiaceae</taxon>
        <taxon>Pistacia</taxon>
    </lineage>
</organism>
<evidence type="ECO:0000313" key="2">
    <source>
        <dbReference type="Proteomes" id="UP001164250"/>
    </source>
</evidence>
<gene>
    <name evidence="1" type="ORF">Patl1_32521</name>
</gene>
<name>A0ACC1ANW7_9ROSI</name>
<sequence>MNQGICAFHISSRCPHDDTNHEQEAEVEKEPMFEKPLTPRDLGRLNHLSFQCSYLCSNTSYMLTKGWSQYVKEKRLDVIDTILFEGHKTDGKKLFIGWRQCSATVNYQTLKF</sequence>
<proteinExistence type="predicted"/>
<reference evidence="2" key="1">
    <citation type="journal article" date="2023" name="G3 (Bethesda)">
        <title>Genome assembly and association tests identify interacting loci associated with vigor, precocity, and sex in interspecific pistachio rootstocks.</title>
        <authorList>
            <person name="Palmer W."/>
            <person name="Jacygrad E."/>
            <person name="Sagayaradj S."/>
            <person name="Cavanaugh K."/>
            <person name="Han R."/>
            <person name="Bertier L."/>
            <person name="Beede B."/>
            <person name="Kafkas S."/>
            <person name="Golino D."/>
            <person name="Preece J."/>
            <person name="Michelmore R."/>
        </authorList>
    </citation>
    <scope>NUCLEOTIDE SEQUENCE [LARGE SCALE GENOMIC DNA]</scope>
</reference>
<accession>A0ACC1ANW7</accession>
<evidence type="ECO:0000313" key="1">
    <source>
        <dbReference type="EMBL" id="KAJ0088333.1"/>
    </source>
</evidence>